<gene>
    <name evidence="1" type="ORF">MSLAZ_1839</name>
</gene>
<dbReference type="HOGENOM" id="CLU_005558_0_0_2"/>
<dbReference type="OrthoDB" id="302318at2157"/>
<keyword evidence="2" id="KW-1185">Reference proteome</keyword>
<sequence>MNSESESEEDGEMDFQGIVCKYLLGYLHEKTKKLSQTVFDTYSKVYDDSIRELLDKYPNLEEAHIYYFLDTPSVEESINSYFENPDQKIFFNKLVEEFTNCFDMDYFSRKEAEEIITDLFQILENNIRKNPDLKSNLILQILKENQIHLKSFLTSDEFFSRSLESTNLLNHKYHFVGRSDILSQLDSFLESDKNIALLPGRGGIGKSRILFEFGKNFESKHNECELRYISENPLTRDSIRELPKRKCVIVVDDAHRREDIITLLETAQQADIIIKSPIKIILAFRPHGLNYIKSSCNRCGFDTREIEEISEVGELKRKEKEELGKSILGSKHHQYLEPLIKVAKDSTIVLVIGAKLIAENKVQPALLEQDQEFQDTVFRRFKEDIISGVISEDLDATFCRDLLYIISILSPIQKDKEFIEKTSEYLKVNKSKLNRSIDTLEKGRVLHRVGSKLRITPDVLSDHILHNSCITSDGYSTGYSQEIFEAFGEIYLKNILENLSELDWRVTRQSRETDLLVEIWDNIEEEFKSSSNVDRAILLEKLEKVAYFQPQRTLNLIKYAINNPLNKSERDCSPFYEFTHEDVLGKIPSLLKNISYSYNFGYLQQSCELLWKLAEKEMEINVTTGSSYALTVLVDLAKYEMYKPLGYNSQILTFVEKKIKNCKDPKYTCSLLDILDPILEKEILSNRLVGYEIKFIPWPIPYENTKEIRRKAIWLIENQLKSESTKVVLRALKILSETLNPPTGYFGRKVSTDEIIRWLPEQMEILKIIEDFSKITIDPIVKIQIKSSLAWHARQTNQSEVADKASSIIKSLPEDFDTKFMRAIWYHYDRNYEDLEENKEQIFQEITREFLDRCNNEGKQIFDSLNETITKFQISEITIHPADFLVVISITDKEIAYEVCNYIISDTSKPLANYLEFLLLGIRGKDENTAIKLTEIAVNSGDLILCRSVAEGYAHRGWAFKLKNEEIKIIEKLLNSLDTDTRRLAIESLGHFPDTQKNKALEIALSIEIGDNEKLADTYCSIFDKHGISPINLDAEQLKLILKKVSKIKLFDENLYHLEIFLTYCSTKIPEELVDFLLERIDLAKKTKYSSVDRFQLLPYKNFFDDELNGISSSPHYKEILQKVRDRSLNPDWTESFWLPNLYSYISNNFSLTSLEVLNEWINSKEEEKIKAVGLLVKEAPSDFVFSHSDVVSTLLTNAQEISDDCYKEVRSDLLNSVENGGRTGIAGQASPQDERTRDKAQEFMEKYPVGSPTWNFYKWLSDKAKKSIKDWLERDEEMLED</sequence>
<reference evidence="1 2" key="1">
    <citation type="submission" date="2014-07" db="EMBL/GenBank/DDBJ databases">
        <title>Methanogenic archaea and the global carbon cycle.</title>
        <authorList>
            <person name="Henriksen J.R."/>
            <person name="Luke J."/>
            <person name="Reinhart S."/>
            <person name="Benedict M.N."/>
            <person name="Youngblut N.D."/>
            <person name="Metcalf M.E."/>
            <person name="Whitaker R.J."/>
            <person name="Metcalf W.W."/>
        </authorList>
    </citation>
    <scope>NUCLEOTIDE SEQUENCE [LARGE SCALE GENOMIC DNA]</scope>
    <source>
        <strain evidence="1 2">Z-7289</strain>
    </source>
</reference>
<evidence type="ECO:0000313" key="2">
    <source>
        <dbReference type="Proteomes" id="UP000033072"/>
    </source>
</evidence>
<accession>A0A0E3WTQ9</accession>
<dbReference type="RefSeq" id="WP_048126398.1">
    <property type="nucleotide sequence ID" value="NZ_CP009515.1"/>
</dbReference>
<organism evidence="1 2">
    <name type="scientific">Methanosarcina lacustris Z-7289</name>
    <dbReference type="NCBI Taxonomy" id="1434111"/>
    <lineage>
        <taxon>Archaea</taxon>
        <taxon>Methanobacteriati</taxon>
        <taxon>Methanobacteriota</taxon>
        <taxon>Stenosarchaea group</taxon>
        <taxon>Methanomicrobia</taxon>
        <taxon>Methanosarcinales</taxon>
        <taxon>Methanosarcinaceae</taxon>
        <taxon>Methanosarcina</taxon>
    </lineage>
</organism>
<name>A0A0E3WTQ9_9EURY</name>
<protein>
    <submittedName>
        <fullName evidence="1">Uncharacterized protein</fullName>
    </submittedName>
</protein>
<dbReference type="SUPFAM" id="SSF52540">
    <property type="entry name" value="P-loop containing nucleoside triphosphate hydrolases"/>
    <property type="match status" value="1"/>
</dbReference>
<dbReference type="GeneID" id="24806616"/>
<evidence type="ECO:0000313" key="1">
    <source>
        <dbReference type="EMBL" id="AKB75100.1"/>
    </source>
</evidence>
<dbReference type="InterPro" id="IPR027417">
    <property type="entry name" value="P-loop_NTPase"/>
</dbReference>
<dbReference type="KEGG" id="mls:MSLAZ_1839"/>
<dbReference type="Proteomes" id="UP000033072">
    <property type="component" value="Chromosome"/>
</dbReference>
<dbReference type="PATRIC" id="fig|1434111.4.peg.2404"/>
<dbReference type="EMBL" id="CP009515">
    <property type="protein sequence ID" value="AKB75100.1"/>
    <property type="molecule type" value="Genomic_DNA"/>
</dbReference>
<proteinExistence type="predicted"/>